<reference evidence="2 3" key="1">
    <citation type="submission" date="2024-01" db="EMBL/GenBank/DDBJ databases">
        <title>The genomes of 5 underutilized Papilionoideae crops provide insights into root nodulation and disease resistanc.</title>
        <authorList>
            <person name="Jiang F."/>
        </authorList>
    </citation>
    <scope>NUCLEOTIDE SEQUENCE [LARGE SCALE GENOMIC DNA]</scope>
    <source>
        <strain evidence="2">JINMINGXINNONG_FW02</strain>
        <tissue evidence="2">Leaves</tissue>
    </source>
</reference>
<evidence type="ECO:0000313" key="2">
    <source>
        <dbReference type="EMBL" id="KAK7356600.1"/>
    </source>
</evidence>
<sequence length="195" mass="21539">MRRSRGARVRRSRGARVRRSRGARVRRSRAAHGGTRYHMKYSNGSTRRDNPRARQRGAAVTNHSRCGAKTTHGAGLGDMTRHDWCGAKTRHDARQGGDDEPRQVQISSFLEHGEKASSTSASGDVDRCGGLKNGGTARDMSMEVDYVISSASKNMIVFGPNPCIQHCHHTCLRYMSVSEMHLKSEAVLGRHVRAS</sequence>
<feature type="region of interest" description="Disordered" evidence="1">
    <location>
        <begin position="1"/>
        <end position="81"/>
    </location>
</feature>
<name>A0AAN9QZL6_PHACN</name>
<protein>
    <submittedName>
        <fullName evidence="2">Uncharacterized protein</fullName>
    </submittedName>
</protein>
<evidence type="ECO:0000313" key="3">
    <source>
        <dbReference type="Proteomes" id="UP001374584"/>
    </source>
</evidence>
<gene>
    <name evidence="2" type="ORF">VNO80_15875</name>
</gene>
<comment type="caution">
    <text evidence="2">The sequence shown here is derived from an EMBL/GenBank/DDBJ whole genome shotgun (WGS) entry which is preliminary data.</text>
</comment>
<evidence type="ECO:0000256" key="1">
    <source>
        <dbReference type="SAM" id="MobiDB-lite"/>
    </source>
</evidence>
<feature type="region of interest" description="Disordered" evidence="1">
    <location>
        <begin position="113"/>
        <end position="134"/>
    </location>
</feature>
<feature type="compositionally biased region" description="Basic residues" evidence="1">
    <location>
        <begin position="1"/>
        <end position="39"/>
    </location>
</feature>
<accession>A0AAN9QZL6</accession>
<keyword evidence="3" id="KW-1185">Reference proteome</keyword>
<dbReference type="Proteomes" id="UP001374584">
    <property type="component" value="Unassembled WGS sequence"/>
</dbReference>
<dbReference type="EMBL" id="JAYMYR010000006">
    <property type="protein sequence ID" value="KAK7356600.1"/>
    <property type="molecule type" value="Genomic_DNA"/>
</dbReference>
<dbReference type="AlphaFoldDB" id="A0AAN9QZL6"/>
<proteinExistence type="predicted"/>
<organism evidence="2 3">
    <name type="scientific">Phaseolus coccineus</name>
    <name type="common">Scarlet runner bean</name>
    <name type="synonym">Phaseolus multiflorus</name>
    <dbReference type="NCBI Taxonomy" id="3886"/>
    <lineage>
        <taxon>Eukaryota</taxon>
        <taxon>Viridiplantae</taxon>
        <taxon>Streptophyta</taxon>
        <taxon>Embryophyta</taxon>
        <taxon>Tracheophyta</taxon>
        <taxon>Spermatophyta</taxon>
        <taxon>Magnoliopsida</taxon>
        <taxon>eudicotyledons</taxon>
        <taxon>Gunneridae</taxon>
        <taxon>Pentapetalae</taxon>
        <taxon>rosids</taxon>
        <taxon>fabids</taxon>
        <taxon>Fabales</taxon>
        <taxon>Fabaceae</taxon>
        <taxon>Papilionoideae</taxon>
        <taxon>50 kb inversion clade</taxon>
        <taxon>NPAAA clade</taxon>
        <taxon>indigoferoid/millettioid clade</taxon>
        <taxon>Phaseoleae</taxon>
        <taxon>Phaseolus</taxon>
    </lineage>
</organism>